<feature type="transmembrane region" description="Helical" evidence="1">
    <location>
        <begin position="6"/>
        <end position="29"/>
    </location>
</feature>
<dbReference type="EMBL" id="KC632346">
    <property type="protein sequence ID" value="AGM32160.1"/>
    <property type="molecule type" value="mRNA"/>
</dbReference>
<proteinExistence type="evidence at transcript level"/>
<keyword evidence="1" id="KW-0812">Transmembrane</keyword>
<keyword evidence="1" id="KW-1133">Transmembrane helix</keyword>
<sequence length="57" mass="6125">MGRSFILARSFIVLLALYVSLCVIVLLVLDGLVGCIGGLILISYCYLSSVLVISDVF</sequence>
<evidence type="ECO:0000256" key="1">
    <source>
        <dbReference type="SAM" id="Phobius"/>
    </source>
</evidence>
<evidence type="ECO:0000313" key="2">
    <source>
        <dbReference type="EMBL" id="AGM32160.1"/>
    </source>
</evidence>
<organism evidence="2">
    <name type="scientific">Coptotermes formosanus</name>
    <name type="common">Formosan subterranean termite</name>
    <dbReference type="NCBI Taxonomy" id="36987"/>
    <lineage>
        <taxon>Eukaryota</taxon>
        <taxon>Metazoa</taxon>
        <taxon>Ecdysozoa</taxon>
        <taxon>Arthropoda</taxon>
        <taxon>Hexapoda</taxon>
        <taxon>Insecta</taxon>
        <taxon>Pterygota</taxon>
        <taxon>Neoptera</taxon>
        <taxon>Polyneoptera</taxon>
        <taxon>Dictyoptera</taxon>
        <taxon>Blattodea</taxon>
        <taxon>Blattoidea</taxon>
        <taxon>Termitoidae</taxon>
        <taxon>Rhinotermitidae</taxon>
        <taxon>Coptotermes</taxon>
    </lineage>
</organism>
<reference evidence="2" key="1">
    <citation type="submission" date="2013-02" db="EMBL/GenBank/DDBJ databases">
        <title>Immune-Related transcriptome of Coptotermes formosanus Shiraki workers: the defense mechanism.</title>
        <authorList>
            <person name="Hussain A."/>
            <person name="Li Y.F."/>
            <person name="Wen S.Y."/>
        </authorList>
    </citation>
    <scope>NUCLEOTIDE SEQUENCE</scope>
</reference>
<accession>R4UM38</accession>
<dbReference type="AlphaFoldDB" id="R4UM38"/>
<name>R4UM38_COPFO</name>
<protein>
    <submittedName>
        <fullName evidence="2">Uncharacterized protein</fullName>
    </submittedName>
</protein>
<feature type="transmembrane region" description="Helical" evidence="1">
    <location>
        <begin position="36"/>
        <end position="54"/>
    </location>
</feature>
<keyword evidence="1" id="KW-0472">Membrane</keyword>